<dbReference type="PANTHER" id="PTHR32385">
    <property type="entry name" value="MANNOSYL PHOSPHORYLINOSITOL CERAMIDE SYNTHASE"/>
    <property type="match status" value="1"/>
</dbReference>
<evidence type="ECO:0000313" key="3">
    <source>
        <dbReference type="EMBL" id="GAA5483824.1"/>
    </source>
</evidence>
<dbReference type="InterPro" id="IPR007074">
    <property type="entry name" value="LicD/FKTN/FKRP_NTP_transf"/>
</dbReference>
<dbReference type="SUPFAM" id="SSF53448">
    <property type="entry name" value="Nucleotide-diphospho-sugar transferases"/>
    <property type="match status" value="2"/>
</dbReference>
<evidence type="ECO:0000256" key="1">
    <source>
        <dbReference type="ARBA" id="ARBA00022679"/>
    </source>
</evidence>
<comment type="caution">
    <text evidence="3">The sequence shown here is derived from an EMBL/GenBank/DDBJ whole genome shotgun (WGS) entry which is preliminary data.</text>
</comment>
<dbReference type="PANTHER" id="PTHR32385:SF23">
    <property type="entry name" value="NUCLEOTIDE-DIPHOSPHO-SUGAR TRANSFERASE"/>
    <property type="match status" value="1"/>
</dbReference>
<dbReference type="Gene3D" id="3.90.550.20">
    <property type="match status" value="2"/>
</dbReference>
<keyword evidence="1" id="KW-0808">Transferase</keyword>
<gene>
    <name evidence="3" type="ORF">Hsar01_03058</name>
</gene>
<sequence length="1098" mass="124920">MFDVMSNYVNDFDEGMPRKIWQTWKHSRIPSALMRCAKSFGLLNPGWTVDLATDAEITSLIDSEFPELKELIERFPGGVYVADIWRCLVLYRFGGVYADLDVECIQPLDDLLAAIDAAGLNGNDAEVFLPRDHPVHEEGHYGGREMYMNFFMIAKPGARFFKAYIDRLVRIASEREGPISGGVINLTGPGAFAELVEEAGSPAALGLSILPWEWLSPLPNMSASWGRETLREYDELIRRGDWAWELNPFVAHYWWHNYHDPRSTISMYGSMLFQSDGRIVNRRLDKILPEDDPGSDFLGRTLAEYAELEEGSFVESSLQESQTLLCRLADEAFEGLERIRLSELPEEGGRIGLLEIGDDDGKSLRRFEVALEKQLFAPKGLVCLAGEGGATNEAREKLLKLALANGFELLEDQGGILLQAPDPNDRVLIPKVIHQTWKDHSIPEDFRKEWIDSWMEKNGPNGWEYRFWTDEDLLALVEEEFPEFIDCYLDYDQPIKRVDAARYLILKRHGGLYVDLDFVCLKPFDDLLKRQSLMFGSEYDSPERHQDSVCNALMASIAEHPFWTGIEADLMASARDGVLAATGPRFLGQRLRNSTWFLEKKDWPTVVRKEVFYPFRWNEEEREAAREASVEELAARYPDSHAVTLWNGTWLKTEGGGAFQNPGGAMRVGTRGDSPFTESGAGTNGHSAPKHFQEAGGGHYDARYFREVVDSTTAREVLLQLSGEFVSMCEASGVQPILMHGGLLGWFWSGKPFPWDDDLDFCLLHEDLKRLDARTVRESGYDELNYLFEINPNHLNRTSANGHWKENREQNKIDARFIHRDTGLFIDITALASEEGLLVTKCPHRYRKKNLLPLSEADFCGTKVHVPANPQAVLEQEYGWKALTEPVFRDWIFDCFLKDWIKNEPQAAPKPWDGMESGPLLHVRPDARAFRRERKRLGPMQAIYNEEVDAEVAELSEYEGDLRSWLAMACESVEEAWWIDLNPAIRMGNFGADLFLDRSYDRADLVVCGSFFMRLTEEMFAWARGRGLDGWQPEMLVKVPKLEGPATLWRAEFGRRFLAVWSETPGEIRPELLVKALVEEGAAAVAETTAGRMGWRVR</sequence>
<dbReference type="InterPro" id="IPR051706">
    <property type="entry name" value="Glycosyltransferase_domain"/>
</dbReference>
<name>A0ABP9UUW6_9BACT</name>
<proteinExistence type="predicted"/>
<keyword evidence="4" id="KW-1185">Reference proteome</keyword>
<dbReference type="Pfam" id="PF04488">
    <property type="entry name" value="Gly_transf_sug"/>
    <property type="match status" value="2"/>
</dbReference>
<dbReference type="InterPro" id="IPR029044">
    <property type="entry name" value="Nucleotide-diphossugar_trans"/>
</dbReference>
<evidence type="ECO:0000313" key="4">
    <source>
        <dbReference type="Proteomes" id="UP001476282"/>
    </source>
</evidence>
<organism evidence="3 4">
    <name type="scientific">Haloferula sargassicola</name>
    <dbReference type="NCBI Taxonomy" id="490096"/>
    <lineage>
        <taxon>Bacteria</taxon>
        <taxon>Pseudomonadati</taxon>
        <taxon>Verrucomicrobiota</taxon>
        <taxon>Verrucomicrobiia</taxon>
        <taxon>Verrucomicrobiales</taxon>
        <taxon>Verrucomicrobiaceae</taxon>
        <taxon>Haloferula</taxon>
    </lineage>
</organism>
<reference evidence="3 4" key="1">
    <citation type="submission" date="2024-02" db="EMBL/GenBank/DDBJ databases">
        <title>Haloferula sargassicola NBRC 104335.</title>
        <authorList>
            <person name="Ichikawa N."/>
            <person name="Katano-Makiyama Y."/>
            <person name="Hidaka K."/>
        </authorList>
    </citation>
    <scope>NUCLEOTIDE SEQUENCE [LARGE SCALE GENOMIC DNA]</scope>
    <source>
        <strain evidence="3 4">NBRC 104335</strain>
    </source>
</reference>
<evidence type="ECO:0000259" key="2">
    <source>
        <dbReference type="Pfam" id="PF04991"/>
    </source>
</evidence>
<dbReference type="RefSeq" id="WP_353567928.1">
    <property type="nucleotide sequence ID" value="NZ_BAABRI010000018.1"/>
</dbReference>
<accession>A0ABP9UUW6</accession>
<protein>
    <recommendedName>
        <fullName evidence="2">LicD/FKTN/FKRP nucleotidyltransferase domain-containing protein</fullName>
    </recommendedName>
</protein>
<dbReference type="Pfam" id="PF04991">
    <property type="entry name" value="LicD"/>
    <property type="match status" value="1"/>
</dbReference>
<dbReference type="EMBL" id="BAABRI010000018">
    <property type="protein sequence ID" value="GAA5483824.1"/>
    <property type="molecule type" value="Genomic_DNA"/>
</dbReference>
<dbReference type="InterPro" id="IPR007577">
    <property type="entry name" value="GlycoTrfase_DXD_sugar-bd_CS"/>
</dbReference>
<dbReference type="Proteomes" id="UP001476282">
    <property type="component" value="Unassembled WGS sequence"/>
</dbReference>
<feature type="domain" description="LicD/FKTN/FKRP nucleotidyltransferase" evidence="2">
    <location>
        <begin position="729"/>
        <end position="832"/>
    </location>
</feature>